<dbReference type="EMBL" id="JBHUDJ010000009">
    <property type="protein sequence ID" value="MFD1588210.1"/>
    <property type="molecule type" value="Genomic_DNA"/>
</dbReference>
<keyword evidence="2" id="KW-1185">Reference proteome</keyword>
<proteinExistence type="predicted"/>
<gene>
    <name evidence="1" type="ORF">ACFR9U_14605</name>
</gene>
<dbReference type="RefSeq" id="WP_247381618.1">
    <property type="nucleotide sequence ID" value="NZ_JALLGV010000011.1"/>
</dbReference>
<evidence type="ECO:0000313" key="1">
    <source>
        <dbReference type="EMBL" id="MFD1588210.1"/>
    </source>
</evidence>
<accession>A0ABD6CD75</accession>
<comment type="caution">
    <text evidence="1">The sequence shown here is derived from an EMBL/GenBank/DDBJ whole genome shotgun (WGS) entry which is preliminary data.</text>
</comment>
<dbReference type="AlphaFoldDB" id="A0ABD6CD75"/>
<sequence length="84" mass="9181">MNCRVEARHRAHNAVNELEAVPAVIGVDVIAPSVDPTDQWTLELTLRTDGVPAVVNSILGEYGLTLKHAGPRSDWWHGMAVVEQ</sequence>
<organism evidence="1 2">
    <name type="scientific">Halorientalis brevis</name>
    <dbReference type="NCBI Taxonomy" id="1126241"/>
    <lineage>
        <taxon>Archaea</taxon>
        <taxon>Methanobacteriati</taxon>
        <taxon>Methanobacteriota</taxon>
        <taxon>Stenosarchaea group</taxon>
        <taxon>Halobacteria</taxon>
        <taxon>Halobacteriales</taxon>
        <taxon>Haloarculaceae</taxon>
        <taxon>Halorientalis</taxon>
    </lineage>
</organism>
<reference evidence="1 2" key="1">
    <citation type="journal article" date="2019" name="Int. J. Syst. Evol. Microbiol.">
        <title>The Global Catalogue of Microorganisms (GCM) 10K type strain sequencing project: providing services to taxonomists for standard genome sequencing and annotation.</title>
        <authorList>
            <consortium name="The Broad Institute Genomics Platform"/>
            <consortium name="The Broad Institute Genome Sequencing Center for Infectious Disease"/>
            <person name="Wu L."/>
            <person name="Ma J."/>
        </authorList>
    </citation>
    <scope>NUCLEOTIDE SEQUENCE [LARGE SCALE GENOMIC DNA]</scope>
    <source>
        <strain evidence="1 2">CGMCC 1.12125</strain>
    </source>
</reference>
<dbReference type="Proteomes" id="UP001597119">
    <property type="component" value="Unassembled WGS sequence"/>
</dbReference>
<protein>
    <submittedName>
        <fullName evidence="1">Uncharacterized protein</fullName>
    </submittedName>
</protein>
<name>A0ABD6CD75_9EURY</name>
<evidence type="ECO:0000313" key="2">
    <source>
        <dbReference type="Proteomes" id="UP001597119"/>
    </source>
</evidence>